<gene>
    <name evidence="1" type="ORF">AMTR_s00035p00166830</name>
</gene>
<sequence length="473" mass="51656">MREWQKALAAAIPAALLFGCLTMYFCGCCCKWRTSSSKQKQQQKGIQKPNVRYGDGSRNRVRSYQWSPARGPSFDWADHPSLVAEAVENGWTAFAFATPPAPVSSRWILCTGGGGSAQPEFSWEIGPASLDYMQKIRLNPQIDSTRSNKNWADRSVSVVRGALPLPGPPLGSLTFPQEAYFEVTVFTTPPDSCSPERRLAEGESVSLISEAGMKSESDTLYDVEKQSGIKNRGLNQTNSVPVVDEEGWLTKVIAVGLTHGGDTAYANGVPGTHPCGSVGFHSTGSVYLNGMKINRSLESQGMARWGEKETVLGCGFNPSQRKVFFTLDSNLIHTADCKLPEFGKPLYPTLAANCEVRLMVNYGQSPFGYAPSNVSRTPNPGLTLRPTSSMARTLDSTELFSMGRIDSQWLSSPGPGDLIESEAWRIDSQWLSRPGPGDLVESEAETELFEIVLDDGNGRIIKRKEATSESFNE</sequence>
<dbReference type="OrthoDB" id="258495at2759"/>
<proteinExistence type="predicted"/>
<dbReference type="eggNOG" id="ENOG502QQKS">
    <property type="taxonomic scope" value="Eukaryota"/>
</dbReference>
<dbReference type="HOGENOM" id="CLU_043729_1_0_1"/>
<reference evidence="2" key="1">
    <citation type="journal article" date="2013" name="Science">
        <title>The Amborella genome and the evolution of flowering plants.</title>
        <authorList>
            <consortium name="Amborella Genome Project"/>
        </authorList>
    </citation>
    <scope>NUCLEOTIDE SEQUENCE [LARGE SCALE GENOMIC DNA]</scope>
</reference>
<dbReference type="PROSITE" id="PS51257">
    <property type="entry name" value="PROKAR_LIPOPROTEIN"/>
    <property type="match status" value="1"/>
</dbReference>
<dbReference type="AlphaFoldDB" id="W1PW49"/>
<dbReference type="EMBL" id="KI392639">
    <property type="protein sequence ID" value="ERN12064.1"/>
    <property type="molecule type" value="Genomic_DNA"/>
</dbReference>
<accession>W1PW49</accession>
<dbReference type="InterPro" id="IPR043136">
    <property type="entry name" value="B30.2/SPRY_sf"/>
</dbReference>
<dbReference type="KEGG" id="atr:18440269"/>
<protein>
    <recommendedName>
        <fullName evidence="3">B30.2/SPRY domain-containing protein</fullName>
    </recommendedName>
</protein>
<organism evidence="1 2">
    <name type="scientific">Amborella trichopoda</name>
    <dbReference type="NCBI Taxonomy" id="13333"/>
    <lineage>
        <taxon>Eukaryota</taxon>
        <taxon>Viridiplantae</taxon>
        <taxon>Streptophyta</taxon>
        <taxon>Embryophyta</taxon>
        <taxon>Tracheophyta</taxon>
        <taxon>Spermatophyta</taxon>
        <taxon>Magnoliopsida</taxon>
        <taxon>Amborellales</taxon>
        <taxon>Amborellaceae</taxon>
        <taxon>Amborella</taxon>
    </lineage>
</organism>
<dbReference type="PANTHER" id="PTHR44991">
    <property type="entry name" value="IMMUNOGLOBULIN SUPERFAMILY MEMBER 5"/>
    <property type="match status" value="1"/>
</dbReference>
<keyword evidence="2" id="KW-1185">Reference proteome</keyword>
<dbReference type="Gramene" id="ERN12064">
    <property type="protein sequence ID" value="ERN12064"/>
    <property type="gene ID" value="AMTR_s00035p00166830"/>
</dbReference>
<evidence type="ECO:0000313" key="1">
    <source>
        <dbReference type="EMBL" id="ERN12064.1"/>
    </source>
</evidence>
<dbReference type="Gene3D" id="2.60.120.920">
    <property type="match status" value="1"/>
</dbReference>
<dbReference type="PANTHER" id="PTHR44991:SF1">
    <property type="entry name" value="IMMUNOGLOBULIN SUPERFAMILY MEMBER 5"/>
    <property type="match status" value="1"/>
</dbReference>
<evidence type="ECO:0008006" key="3">
    <source>
        <dbReference type="Google" id="ProtNLM"/>
    </source>
</evidence>
<name>W1PW49_AMBTC</name>
<evidence type="ECO:0000313" key="2">
    <source>
        <dbReference type="Proteomes" id="UP000017836"/>
    </source>
</evidence>
<dbReference type="OMA" id="GLCPACD"/>
<dbReference type="Proteomes" id="UP000017836">
    <property type="component" value="Unassembled WGS sequence"/>
</dbReference>